<evidence type="ECO:0000256" key="4">
    <source>
        <dbReference type="ARBA" id="ARBA00022777"/>
    </source>
</evidence>
<keyword evidence="5" id="KW-0067">ATP-binding</keyword>
<dbReference type="Proteomes" id="UP000750711">
    <property type="component" value="Unassembled WGS sequence"/>
</dbReference>
<dbReference type="InterPro" id="IPR005467">
    <property type="entry name" value="His_kinase_dom"/>
</dbReference>
<evidence type="ECO:0000256" key="3">
    <source>
        <dbReference type="ARBA" id="ARBA00022741"/>
    </source>
</evidence>
<keyword evidence="3" id="KW-0547">Nucleotide-binding</keyword>
<dbReference type="PANTHER" id="PTHR43065">
    <property type="entry name" value="SENSOR HISTIDINE KINASE"/>
    <property type="match status" value="1"/>
</dbReference>
<evidence type="ECO:0000256" key="5">
    <source>
        <dbReference type="ARBA" id="ARBA00022840"/>
    </source>
</evidence>
<keyword evidence="4" id="KW-0418">Kinase</keyword>
<dbReference type="SUPFAM" id="SSF55874">
    <property type="entry name" value="ATPase domain of HSP90 chaperone/DNA topoisomerase II/histidine kinase"/>
    <property type="match status" value="1"/>
</dbReference>
<proteinExistence type="predicted"/>
<dbReference type="AlphaFoldDB" id="A0A9P8L603"/>
<evidence type="ECO:0000259" key="7">
    <source>
        <dbReference type="PROSITE" id="PS50109"/>
    </source>
</evidence>
<dbReference type="Gene3D" id="3.30.565.10">
    <property type="entry name" value="Histidine kinase-like ATPase, C-terminal domain"/>
    <property type="match status" value="1"/>
</dbReference>
<protein>
    <recommendedName>
        <fullName evidence="7">Histidine kinase domain-containing protein</fullName>
    </recommendedName>
</protein>
<evidence type="ECO:0000256" key="6">
    <source>
        <dbReference type="ARBA" id="ARBA00023012"/>
    </source>
</evidence>
<reference evidence="8" key="1">
    <citation type="submission" date="2021-03" db="EMBL/GenBank/DDBJ databases">
        <title>Comparative genomics and phylogenomic investigation of the class Geoglossomycetes provide insights into ecological specialization and systematics.</title>
        <authorList>
            <person name="Melie T."/>
            <person name="Pirro S."/>
            <person name="Miller A.N."/>
            <person name="Quandt A."/>
        </authorList>
    </citation>
    <scope>NUCLEOTIDE SEQUENCE</scope>
    <source>
        <strain evidence="8">CAQ_001_2017</strain>
    </source>
</reference>
<dbReference type="InterPro" id="IPR036890">
    <property type="entry name" value="HATPase_C_sf"/>
</dbReference>
<feature type="non-terminal residue" evidence="8">
    <location>
        <position position="401"/>
    </location>
</feature>
<dbReference type="PANTHER" id="PTHR43065:SF10">
    <property type="entry name" value="PEROXIDE STRESS-ACTIVATED HISTIDINE KINASE MAK3"/>
    <property type="match status" value="1"/>
</dbReference>
<feature type="domain" description="Histidine kinase" evidence="7">
    <location>
        <begin position="221"/>
        <end position="401"/>
    </location>
</feature>
<evidence type="ECO:0000256" key="2">
    <source>
        <dbReference type="ARBA" id="ARBA00022679"/>
    </source>
</evidence>
<keyword evidence="9" id="KW-1185">Reference proteome</keyword>
<evidence type="ECO:0000313" key="8">
    <source>
        <dbReference type="EMBL" id="KAH0543879.1"/>
    </source>
</evidence>
<dbReference type="GO" id="GO:0005524">
    <property type="term" value="F:ATP binding"/>
    <property type="evidence" value="ECO:0007669"/>
    <property type="project" value="UniProtKB-KW"/>
</dbReference>
<dbReference type="EMBL" id="JAGHQM010003445">
    <property type="protein sequence ID" value="KAH0543879.1"/>
    <property type="molecule type" value="Genomic_DNA"/>
</dbReference>
<keyword evidence="1" id="KW-0597">Phosphoprotein</keyword>
<gene>
    <name evidence="8" type="ORF">GP486_008545</name>
</gene>
<comment type="caution">
    <text evidence="8">The sequence shown here is derived from an EMBL/GenBank/DDBJ whole genome shotgun (WGS) entry which is preliminary data.</text>
</comment>
<keyword evidence="2" id="KW-0808">Transferase</keyword>
<dbReference type="PROSITE" id="PS50109">
    <property type="entry name" value="HIS_KIN"/>
    <property type="match status" value="1"/>
</dbReference>
<sequence length="401" mass="44403">MSGISVLRDGFRVRSPGDWLGLSSEMTSGSTYGLRVDNTIGYFALTGEFNYGLTEKSDREGFVEDAHYRGFHQIARLCRKFASDAMENVRRSLDEHARKLIDAQPAGQVPLTDPLDEVEKVAKASTDIKAIADKATEDLQRGLMELEQVDREGPVDPEVSRMKAMQLANAAIAAIDRVREDIVPNSSQNAAIRRLRQSVEDRQEQMVSLYESAAVGLSARGLAHELRTHLAEIRQKATAIQNASKGGLGEHNILPLIRSIRSSCTAISNAAALIDPMLPRSRSLRDEFDVNEFVSEYLENRTLSFEKSGVRAVHVPIGGQLRVRVNRPRLLQVLDNLTRNSTYWLRRGSLLGQAVTAPTVTIEVNRQGFTIWDNGPGVDPHVEESLFEIFVTTKPDPSAGQ</sequence>
<dbReference type="GO" id="GO:0000160">
    <property type="term" value="P:phosphorelay signal transduction system"/>
    <property type="evidence" value="ECO:0007669"/>
    <property type="project" value="UniProtKB-KW"/>
</dbReference>
<dbReference type="GO" id="GO:0016301">
    <property type="term" value="F:kinase activity"/>
    <property type="evidence" value="ECO:0007669"/>
    <property type="project" value="UniProtKB-KW"/>
</dbReference>
<accession>A0A9P8L603</accession>
<evidence type="ECO:0000256" key="1">
    <source>
        <dbReference type="ARBA" id="ARBA00022553"/>
    </source>
</evidence>
<keyword evidence="6" id="KW-0902">Two-component regulatory system</keyword>
<evidence type="ECO:0000313" key="9">
    <source>
        <dbReference type="Proteomes" id="UP000750711"/>
    </source>
</evidence>
<name>A0A9P8L603_9PEZI</name>
<organism evidence="8 9">
    <name type="scientific">Trichoglossum hirsutum</name>
    <dbReference type="NCBI Taxonomy" id="265104"/>
    <lineage>
        <taxon>Eukaryota</taxon>
        <taxon>Fungi</taxon>
        <taxon>Dikarya</taxon>
        <taxon>Ascomycota</taxon>
        <taxon>Pezizomycotina</taxon>
        <taxon>Geoglossomycetes</taxon>
        <taxon>Geoglossales</taxon>
        <taxon>Geoglossaceae</taxon>
        <taxon>Trichoglossum</taxon>
    </lineage>
</organism>